<dbReference type="Pfam" id="PF03091">
    <property type="entry name" value="CutA1"/>
    <property type="match status" value="1"/>
</dbReference>
<dbReference type="InterPro" id="IPR015867">
    <property type="entry name" value="N-reg_PII/ATP_PRibTrfase_C"/>
</dbReference>
<evidence type="ECO:0000256" key="1">
    <source>
        <dbReference type="ARBA" id="ARBA00010169"/>
    </source>
</evidence>
<name>A0A0W8F3P9_9ZZZZ</name>
<organism evidence="2">
    <name type="scientific">hydrocarbon metagenome</name>
    <dbReference type="NCBI Taxonomy" id="938273"/>
    <lineage>
        <taxon>unclassified sequences</taxon>
        <taxon>metagenomes</taxon>
        <taxon>ecological metagenomes</taxon>
    </lineage>
</organism>
<dbReference type="GO" id="GO:0005507">
    <property type="term" value="F:copper ion binding"/>
    <property type="evidence" value="ECO:0007669"/>
    <property type="project" value="TreeGrafter"/>
</dbReference>
<accession>A0A0W8F3P9</accession>
<protein>
    <submittedName>
        <fullName evidence="2">Periplasmic divalent cation tolerance protein cuta</fullName>
    </submittedName>
</protein>
<dbReference type="InterPro" id="IPR004323">
    <property type="entry name" value="Ion_tolerance_CutA"/>
</dbReference>
<dbReference type="GO" id="GO:0010038">
    <property type="term" value="P:response to metal ion"/>
    <property type="evidence" value="ECO:0007669"/>
    <property type="project" value="InterPro"/>
</dbReference>
<comment type="caution">
    <text evidence="2">The sequence shown here is derived from an EMBL/GenBank/DDBJ whole genome shotgun (WGS) entry which is preliminary data.</text>
</comment>
<reference evidence="2" key="1">
    <citation type="journal article" date="2015" name="Proc. Natl. Acad. Sci. U.S.A.">
        <title>Networks of energetic and metabolic interactions define dynamics in microbial communities.</title>
        <authorList>
            <person name="Embree M."/>
            <person name="Liu J.K."/>
            <person name="Al-Bassam M.M."/>
            <person name="Zengler K."/>
        </authorList>
    </citation>
    <scope>NUCLEOTIDE SEQUENCE</scope>
</reference>
<comment type="similarity">
    <text evidence="1">Belongs to the CutA family.</text>
</comment>
<dbReference type="InterPro" id="IPR011322">
    <property type="entry name" value="N-reg_PII-like_a/b"/>
</dbReference>
<dbReference type="SUPFAM" id="SSF54913">
    <property type="entry name" value="GlnB-like"/>
    <property type="match status" value="1"/>
</dbReference>
<evidence type="ECO:0000313" key="2">
    <source>
        <dbReference type="EMBL" id="KUG15202.1"/>
    </source>
</evidence>
<sequence length="105" mass="11905">MTEELVIIFSTASESEASPIAQALVMQHLAACVNILPVTSVYRWQGDLCRDHEHLLIIKTVQKNVETVIREIRKLHSYELPEMVVIPVTGGYLPYLEWVAAETRT</sequence>
<dbReference type="Gene3D" id="3.30.70.120">
    <property type="match status" value="1"/>
</dbReference>
<dbReference type="AlphaFoldDB" id="A0A0W8F3P9"/>
<dbReference type="EMBL" id="LNQE01001576">
    <property type="protein sequence ID" value="KUG15202.1"/>
    <property type="molecule type" value="Genomic_DNA"/>
</dbReference>
<gene>
    <name evidence="2" type="ORF">ASZ90_015144</name>
</gene>
<dbReference type="PANTHER" id="PTHR23419:SF8">
    <property type="entry name" value="FI09726P"/>
    <property type="match status" value="1"/>
</dbReference>
<proteinExistence type="inferred from homology"/>
<dbReference type="PANTHER" id="PTHR23419">
    <property type="entry name" value="DIVALENT CATION TOLERANCE CUTA-RELATED"/>
    <property type="match status" value="1"/>
</dbReference>